<dbReference type="InterPro" id="IPR032818">
    <property type="entry name" value="DedA-like"/>
</dbReference>
<dbReference type="PANTHER" id="PTHR30353">
    <property type="entry name" value="INNER MEMBRANE PROTEIN DEDA-RELATED"/>
    <property type="match status" value="1"/>
</dbReference>
<organism evidence="9 11">
    <name type="scientific">Bifidobacterium gallicum DSM 20093 = LMG 11596</name>
    <dbReference type="NCBI Taxonomy" id="561180"/>
    <lineage>
        <taxon>Bacteria</taxon>
        <taxon>Bacillati</taxon>
        <taxon>Actinomycetota</taxon>
        <taxon>Actinomycetes</taxon>
        <taxon>Bifidobacteriales</taxon>
        <taxon>Bifidobacteriaceae</taxon>
        <taxon>Bifidobacterium</taxon>
    </lineage>
</organism>
<dbReference type="PANTHER" id="PTHR30353:SF0">
    <property type="entry name" value="TRANSMEMBRANE PROTEIN"/>
    <property type="match status" value="1"/>
</dbReference>
<protein>
    <submittedName>
        <fullName evidence="10">Membrane protein</fullName>
    </submittedName>
    <submittedName>
        <fullName evidence="9">SNARE-like domain protein</fullName>
    </submittedName>
</protein>
<dbReference type="GO" id="GO:0005886">
    <property type="term" value="C:plasma membrane"/>
    <property type="evidence" value="ECO:0007669"/>
    <property type="project" value="UniProtKB-SubCell"/>
</dbReference>
<dbReference type="EMBL" id="ABXB03000003">
    <property type="protein sequence ID" value="EFA22899.1"/>
    <property type="molecule type" value="Genomic_DNA"/>
</dbReference>
<dbReference type="OrthoDB" id="9813426at2"/>
<comment type="caution">
    <text evidence="9">The sequence shown here is derived from an EMBL/GenBank/DDBJ whole genome shotgun (WGS) entry which is preliminary data.</text>
</comment>
<feature type="transmembrane region" description="Helical" evidence="7">
    <location>
        <begin position="45"/>
        <end position="63"/>
    </location>
</feature>
<feature type="domain" description="VTT" evidence="8">
    <location>
        <begin position="49"/>
        <end position="180"/>
    </location>
</feature>
<evidence type="ECO:0000256" key="1">
    <source>
        <dbReference type="ARBA" id="ARBA00004651"/>
    </source>
</evidence>
<gene>
    <name evidence="10" type="ORF">BGLCM_0512</name>
    <name evidence="9" type="ORF">BIFGAL_03940</name>
</gene>
<feature type="transmembrane region" description="Helical" evidence="7">
    <location>
        <begin position="75"/>
        <end position="96"/>
    </location>
</feature>
<dbReference type="EMBL" id="JGYW01000003">
    <property type="protein sequence ID" value="KFI59400.1"/>
    <property type="molecule type" value="Genomic_DNA"/>
</dbReference>
<dbReference type="Proteomes" id="UP000029074">
    <property type="component" value="Unassembled WGS sequence"/>
</dbReference>
<dbReference type="RefSeq" id="WP_006295391.1">
    <property type="nucleotide sequence ID" value="NZ_ABXB03000003.1"/>
</dbReference>
<dbReference type="InterPro" id="IPR032816">
    <property type="entry name" value="VTT_dom"/>
</dbReference>
<keyword evidence="3 7" id="KW-1003">Cell membrane</keyword>
<feature type="transmembrane region" description="Helical" evidence="7">
    <location>
        <begin position="160"/>
        <end position="182"/>
    </location>
</feature>
<reference evidence="10 12" key="2">
    <citation type="submission" date="2014-03" db="EMBL/GenBank/DDBJ databases">
        <title>Genomics of Bifidobacteria.</title>
        <authorList>
            <person name="Ventura M."/>
            <person name="Milani C."/>
            <person name="Lugli G.A."/>
        </authorList>
    </citation>
    <scope>NUCLEOTIDE SEQUENCE [LARGE SCALE GENOMIC DNA]</scope>
    <source>
        <strain evidence="10 12">LMG 11596</strain>
    </source>
</reference>
<dbReference type="Pfam" id="PF09335">
    <property type="entry name" value="VTT_dom"/>
    <property type="match status" value="1"/>
</dbReference>
<keyword evidence="6 7" id="KW-0472">Membrane</keyword>
<evidence type="ECO:0000313" key="9">
    <source>
        <dbReference type="EMBL" id="EFA22899.1"/>
    </source>
</evidence>
<feature type="transmembrane region" description="Helical" evidence="7">
    <location>
        <begin position="21"/>
        <end position="39"/>
    </location>
</feature>
<keyword evidence="4 7" id="KW-0812">Transmembrane</keyword>
<evidence type="ECO:0000256" key="5">
    <source>
        <dbReference type="ARBA" id="ARBA00022989"/>
    </source>
</evidence>
<evidence type="ECO:0000313" key="12">
    <source>
        <dbReference type="Proteomes" id="UP000029074"/>
    </source>
</evidence>
<evidence type="ECO:0000313" key="10">
    <source>
        <dbReference type="EMBL" id="KFI59400.1"/>
    </source>
</evidence>
<keyword evidence="5 7" id="KW-1133">Transmembrane helix</keyword>
<comment type="subcellular location">
    <subcellularLocation>
        <location evidence="1 7">Cell membrane</location>
        <topology evidence="1 7">Multi-pass membrane protein</topology>
    </subcellularLocation>
</comment>
<reference evidence="9 11" key="1">
    <citation type="submission" date="2009-11" db="EMBL/GenBank/DDBJ databases">
        <authorList>
            <person name="Weinstock G."/>
            <person name="Sodergren E."/>
            <person name="Clifton S."/>
            <person name="Fulton L."/>
            <person name="Fulton B."/>
            <person name="Courtney L."/>
            <person name="Fronick C."/>
            <person name="Harrison M."/>
            <person name="Strong C."/>
            <person name="Farmer C."/>
            <person name="Delahaunty K."/>
            <person name="Markovic C."/>
            <person name="Hall O."/>
            <person name="Minx P."/>
            <person name="Tomlinson C."/>
            <person name="Mitreva M."/>
            <person name="Nelson J."/>
            <person name="Hou S."/>
            <person name="Wollam A."/>
            <person name="Pepin K.H."/>
            <person name="Johnson M."/>
            <person name="Bhonagiri V."/>
            <person name="Nash W.E."/>
            <person name="Warren W."/>
            <person name="Chinwalla A."/>
            <person name="Mardis E.R."/>
            <person name="Wilson R.K."/>
        </authorList>
    </citation>
    <scope>NUCLEOTIDE SEQUENCE [LARGE SCALE GENOMIC DNA]</scope>
    <source>
        <strain evidence="9 11">DSM 20093</strain>
    </source>
</reference>
<dbReference type="STRING" id="561180.BIFGAL_03940"/>
<proteinExistence type="inferred from homology"/>
<accession>D1NVP8</accession>
<dbReference type="eggNOG" id="COG0586">
    <property type="taxonomic scope" value="Bacteria"/>
</dbReference>
<keyword evidence="12" id="KW-1185">Reference proteome</keyword>
<evidence type="ECO:0000256" key="2">
    <source>
        <dbReference type="ARBA" id="ARBA00010792"/>
    </source>
</evidence>
<evidence type="ECO:0000256" key="4">
    <source>
        <dbReference type="ARBA" id="ARBA00022692"/>
    </source>
</evidence>
<dbReference type="Proteomes" id="UP000003656">
    <property type="component" value="Unassembled WGS sequence"/>
</dbReference>
<evidence type="ECO:0000259" key="8">
    <source>
        <dbReference type="Pfam" id="PF09335"/>
    </source>
</evidence>
<sequence>MGFIHFIANLLKDPRSAIAGWITMGVGPTLGFIFLIVFIETGVVFFPFLPGDSLLFAAGFFAAPDAVTGKSALPIMLLLPVVWLAPIIGDQCNYFIGHFFGRRIVESGKVKALTPERLAKTEGMIEKWGPLAVFLGRFFPFIRTFMPFMSGISGMRWARFTPFSVLGGLVWSTLFTLLGYFFGGIPAVQEHFELVIVAILVISLIPTIVGLFKAKFGRKKPAAQTDDISSNSITEALENQLDESVDLMHSAEQLDSSANQSSR</sequence>
<name>D1NVP8_9BIFI</name>
<evidence type="ECO:0000256" key="3">
    <source>
        <dbReference type="ARBA" id="ARBA00022475"/>
    </source>
</evidence>
<dbReference type="AlphaFoldDB" id="D1NVP8"/>
<evidence type="ECO:0000256" key="7">
    <source>
        <dbReference type="RuleBase" id="RU367016"/>
    </source>
</evidence>
<evidence type="ECO:0000256" key="6">
    <source>
        <dbReference type="ARBA" id="ARBA00023136"/>
    </source>
</evidence>
<evidence type="ECO:0000313" key="11">
    <source>
        <dbReference type="Proteomes" id="UP000003656"/>
    </source>
</evidence>
<feature type="transmembrane region" description="Helical" evidence="7">
    <location>
        <begin position="194"/>
        <end position="212"/>
    </location>
</feature>
<comment type="similarity">
    <text evidence="2 7">Belongs to the DedA family.</text>
</comment>